<proteinExistence type="predicted"/>
<feature type="active site" description="Charge relay system" evidence="8">
    <location>
        <position position="314"/>
    </location>
</feature>
<dbReference type="VEuPathDB" id="FungiDB:MFRU_012g01380"/>
<feature type="active site" description="Charge relay system" evidence="8">
    <location>
        <position position="310"/>
    </location>
</feature>
<dbReference type="SMART" id="SM00944">
    <property type="entry name" value="Pro-kuma_activ"/>
    <property type="match status" value="1"/>
</dbReference>
<evidence type="ECO:0000256" key="5">
    <source>
        <dbReference type="ARBA" id="ARBA00022825"/>
    </source>
</evidence>
<dbReference type="GO" id="GO:0046872">
    <property type="term" value="F:metal ion binding"/>
    <property type="evidence" value="ECO:0007669"/>
    <property type="project" value="UniProtKB-UniRule"/>
</dbReference>
<name>A0A5M9JLA5_MONFR</name>
<reference evidence="11 12" key="1">
    <citation type="submission" date="2019-06" db="EMBL/GenBank/DDBJ databases">
        <title>Genome Sequence of the Brown Rot Fungal Pathogen Monilinia fructicola.</title>
        <authorList>
            <person name="De Miccolis Angelini R.M."/>
            <person name="Landi L."/>
            <person name="Abate D."/>
            <person name="Pollastro S."/>
            <person name="Romanazzi G."/>
            <person name="Faretra F."/>
        </authorList>
    </citation>
    <scope>NUCLEOTIDE SEQUENCE [LARGE SCALE GENOMIC DNA]</scope>
    <source>
        <strain evidence="11 12">Mfrc123</strain>
    </source>
</reference>
<evidence type="ECO:0000313" key="11">
    <source>
        <dbReference type="EMBL" id="KAA8568592.1"/>
    </source>
</evidence>
<gene>
    <name evidence="11" type="ORF">EYC84_007609</name>
</gene>
<dbReference type="Proteomes" id="UP000322873">
    <property type="component" value="Unassembled WGS sequence"/>
</dbReference>
<evidence type="ECO:0000259" key="10">
    <source>
        <dbReference type="PROSITE" id="PS51695"/>
    </source>
</evidence>
<feature type="binding site" evidence="8">
    <location>
        <position position="627"/>
    </location>
    <ligand>
        <name>Ca(2+)</name>
        <dbReference type="ChEBI" id="CHEBI:29108"/>
    </ligand>
</feature>
<dbReference type="InterPro" id="IPR036852">
    <property type="entry name" value="Peptidase_S8/S53_dom_sf"/>
</dbReference>
<evidence type="ECO:0000256" key="9">
    <source>
        <dbReference type="SAM" id="SignalP"/>
    </source>
</evidence>
<evidence type="ECO:0000256" key="6">
    <source>
        <dbReference type="ARBA" id="ARBA00022837"/>
    </source>
</evidence>
<feature type="domain" description="Peptidase S53" evidence="10">
    <location>
        <begin position="233"/>
        <end position="668"/>
    </location>
</feature>
<comment type="cofactor">
    <cofactor evidence="8">
        <name>Ca(2+)</name>
        <dbReference type="ChEBI" id="CHEBI:29108"/>
    </cofactor>
    <text evidence="8">Binds 1 Ca(2+) ion per subunit.</text>
</comment>
<dbReference type="GO" id="GO:0008240">
    <property type="term" value="F:tripeptidyl-peptidase activity"/>
    <property type="evidence" value="ECO:0007669"/>
    <property type="project" value="TreeGrafter"/>
</dbReference>
<dbReference type="GO" id="GO:0006508">
    <property type="term" value="P:proteolysis"/>
    <property type="evidence" value="ECO:0007669"/>
    <property type="project" value="UniProtKB-KW"/>
</dbReference>
<accession>A0A5M9JLA5</accession>
<feature type="signal peptide" evidence="9">
    <location>
        <begin position="1"/>
        <end position="18"/>
    </location>
</feature>
<dbReference type="AlphaFoldDB" id="A0A5M9JLA5"/>
<dbReference type="GO" id="GO:0004252">
    <property type="term" value="F:serine-type endopeptidase activity"/>
    <property type="evidence" value="ECO:0007669"/>
    <property type="project" value="UniProtKB-UniRule"/>
</dbReference>
<protein>
    <recommendedName>
        <fullName evidence="10">Peptidase S53 domain-containing protein</fullName>
    </recommendedName>
</protein>
<evidence type="ECO:0000256" key="4">
    <source>
        <dbReference type="ARBA" id="ARBA00022801"/>
    </source>
</evidence>
<evidence type="ECO:0000256" key="8">
    <source>
        <dbReference type="PROSITE-ProRule" id="PRU01032"/>
    </source>
</evidence>
<evidence type="ECO:0000256" key="7">
    <source>
        <dbReference type="ARBA" id="ARBA00023145"/>
    </source>
</evidence>
<dbReference type="InterPro" id="IPR050819">
    <property type="entry name" value="Tripeptidyl-peptidase_I"/>
</dbReference>
<dbReference type="InterPro" id="IPR015366">
    <property type="entry name" value="S53_propep"/>
</dbReference>
<feature type="chain" id="PRO_5024369715" description="Peptidase S53 domain-containing protein" evidence="9">
    <location>
        <begin position="19"/>
        <end position="814"/>
    </location>
</feature>
<keyword evidence="6 8" id="KW-0106">Calcium</keyword>
<comment type="caution">
    <text evidence="11">The sequence shown here is derived from an EMBL/GenBank/DDBJ whole genome shotgun (WGS) entry which is preliminary data.</text>
</comment>
<dbReference type="Gene3D" id="3.40.50.200">
    <property type="entry name" value="Peptidase S8/S53 domain"/>
    <property type="match status" value="1"/>
</dbReference>
<comment type="subcellular location">
    <subcellularLocation>
        <location evidence="1">Secreted</location>
        <location evidence="1">Extracellular space</location>
    </subcellularLocation>
</comment>
<sequence length="814" mass="89146">MLVPVSVVSLAIVALASAAPSSVKHVVHEKRNAPPSDWVKGSRIEGSAIVPMRIGLTQSNLDNGYDYLMEISDPDSPKYGKYWSSKEVHDKFAPPEETLKSVKTWLTSSGIHHSRISHYENKGWLAFDASIEEVERLLKAEFHEHEHKHSPSVRVGCDEYHLPEHLAPHIDYITPGVKLAPVKKRSVKTKRSTAYLSKRKNRLAKANPPAQTYEWTPPAAVNLSSDLKGCGSNMTPTCIKALYNIPTATLNASGNSLGLYEQGDYFAKSDLDLFYAEYAPWVPQGTYPIPALIDGANFSVPAYSELNGGESNIDIDMAFALLYPQTVTLYQVDDQIYEPEEVATTNLFNTFLDALDGSYCNYSAYGETGDNPSIDPVYPDPQPGGWNGTRQCGIYKPTNVISASYGQAEADLPIAYTKRQCNEFMKLGLQGHSILTASGDYGVGSFPGDGKANGCLGPEGTIFNPQYPGNCPYITSVGGTMLYANQTVHDAESVMHVNLGGSASNFTSAGGFSNYFPIPAYQSSAVAKYFKTARLTYPYYSELEVNVNTTKGIYNRIGRGYPDISANGAEFRAHLDGSDYHWYGSSLASPLFASVFTLINEERLAIGKGPIGFVNPTLYKNAWALNDIVNGTNVGCGTEGFSAVEGWDPATGLGTPNYPKLKKFEREEESTQEISSNVFTALMAKSKPVNGFGATERYGRQETAAGGMLMIFALSLAMARNHEDVEARPGDETERMKTQHWLNACMIGSMNEGWKEKSDKPDDWLIGLVNSKIAVAVAKITTVATIIKTKSKCQKKRRIDERKNQKLTSLTKTI</sequence>
<dbReference type="EMBL" id="VICG01000009">
    <property type="protein sequence ID" value="KAA8568592.1"/>
    <property type="molecule type" value="Genomic_DNA"/>
</dbReference>
<feature type="binding site" evidence="8">
    <location>
        <position position="648"/>
    </location>
    <ligand>
        <name>Ca(2+)</name>
        <dbReference type="ChEBI" id="CHEBI:29108"/>
    </ligand>
</feature>
<keyword evidence="7" id="KW-0865">Zymogen</keyword>
<evidence type="ECO:0000256" key="2">
    <source>
        <dbReference type="ARBA" id="ARBA00022670"/>
    </source>
</evidence>
<keyword evidence="5 8" id="KW-0720">Serine protease</keyword>
<dbReference type="PANTHER" id="PTHR14218:SF19">
    <property type="entry name" value="SERINE PROTEASE AORO, PUTATIVE (AFU_ORTHOLOGUE AFUA_6G10250)-RELATED"/>
    <property type="match status" value="1"/>
</dbReference>
<evidence type="ECO:0000256" key="1">
    <source>
        <dbReference type="ARBA" id="ARBA00004239"/>
    </source>
</evidence>
<dbReference type="GO" id="GO:0005576">
    <property type="term" value="C:extracellular region"/>
    <property type="evidence" value="ECO:0007669"/>
    <property type="project" value="UniProtKB-SubCell"/>
</dbReference>
<dbReference type="PANTHER" id="PTHR14218">
    <property type="entry name" value="PROTEASE S8 TRIPEPTIDYL PEPTIDASE I CLN2"/>
    <property type="match status" value="1"/>
</dbReference>
<keyword evidence="3 8" id="KW-0479">Metal-binding</keyword>
<dbReference type="InterPro" id="IPR030400">
    <property type="entry name" value="Sedolisin_dom"/>
</dbReference>
<keyword evidence="4 8" id="KW-0378">Hydrolase</keyword>
<evidence type="ECO:0000256" key="3">
    <source>
        <dbReference type="ARBA" id="ARBA00022723"/>
    </source>
</evidence>
<evidence type="ECO:0000313" key="12">
    <source>
        <dbReference type="Proteomes" id="UP000322873"/>
    </source>
</evidence>
<keyword evidence="9" id="KW-0732">Signal</keyword>
<feature type="binding site" evidence="8">
    <location>
        <position position="646"/>
    </location>
    <ligand>
        <name>Ca(2+)</name>
        <dbReference type="ChEBI" id="CHEBI:29108"/>
    </ligand>
</feature>
<organism evidence="11 12">
    <name type="scientific">Monilinia fructicola</name>
    <name type="common">Brown rot fungus</name>
    <name type="synonym">Ciboria fructicola</name>
    <dbReference type="NCBI Taxonomy" id="38448"/>
    <lineage>
        <taxon>Eukaryota</taxon>
        <taxon>Fungi</taxon>
        <taxon>Dikarya</taxon>
        <taxon>Ascomycota</taxon>
        <taxon>Pezizomycotina</taxon>
        <taxon>Leotiomycetes</taxon>
        <taxon>Helotiales</taxon>
        <taxon>Sclerotiniaceae</taxon>
        <taxon>Monilinia</taxon>
    </lineage>
</organism>
<keyword evidence="12" id="KW-1185">Reference proteome</keyword>
<dbReference type="Pfam" id="PF09286">
    <property type="entry name" value="Pro-kuma_activ"/>
    <property type="match status" value="1"/>
</dbReference>
<dbReference type="CDD" id="cd11377">
    <property type="entry name" value="Pro-peptidase_S53"/>
    <property type="match status" value="1"/>
</dbReference>
<feature type="binding site" evidence="8">
    <location>
        <position position="628"/>
    </location>
    <ligand>
        <name>Ca(2+)</name>
        <dbReference type="ChEBI" id="CHEBI:29108"/>
    </ligand>
</feature>
<feature type="active site" description="Charge relay system" evidence="8">
    <location>
        <position position="586"/>
    </location>
</feature>
<dbReference type="CDD" id="cd04056">
    <property type="entry name" value="Peptidases_S53"/>
    <property type="match status" value="1"/>
</dbReference>
<keyword evidence="2 8" id="KW-0645">Protease</keyword>
<dbReference type="PROSITE" id="PS51695">
    <property type="entry name" value="SEDOLISIN"/>
    <property type="match status" value="1"/>
</dbReference>
<dbReference type="SUPFAM" id="SSF52743">
    <property type="entry name" value="Subtilisin-like"/>
    <property type="match status" value="1"/>
</dbReference>
<dbReference type="SUPFAM" id="SSF54897">
    <property type="entry name" value="Protease propeptides/inhibitors"/>
    <property type="match status" value="1"/>
</dbReference>